<keyword evidence="1" id="KW-0812">Transmembrane</keyword>
<proteinExistence type="predicted"/>
<accession>A0A5J4X5E1</accession>
<sequence length="209" mass="22956">MDSRNKFGILQEVLIPISVAEVWNGHISTLQAGTTKALILKKSITLERHASVALYQAIFAVTSVSTQFFTEIVSCTISQTRFFNPLGIRQLVLIQTFKSAVHTSYVIYFYLANGTVGLTYANANALGLILNLILRSPKIPLGQSVKTENINKSSKSTEILNLSGIKQGKFVQIPTAFSISLIAIYITLAEMNVSVVISFYKLPSVVLLR</sequence>
<dbReference type="AlphaFoldDB" id="A0A5J4X5E1"/>
<dbReference type="EMBL" id="SNRW01000326">
    <property type="protein sequence ID" value="KAA6401845.1"/>
    <property type="molecule type" value="Genomic_DNA"/>
</dbReference>
<organism evidence="2 3">
    <name type="scientific">Streblomastix strix</name>
    <dbReference type="NCBI Taxonomy" id="222440"/>
    <lineage>
        <taxon>Eukaryota</taxon>
        <taxon>Metamonada</taxon>
        <taxon>Preaxostyla</taxon>
        <taxon>Oxymonadida</taxon>
        <taxon>Streblomastigidae</taxon>
        <taxon>Streblomastix</taxon>
    </lineage>
</organism>
<evidence type="ECO:0000313" key="2">
    <source>
        <dbReference type="EMBL" id="KAA6401845.1"/>
    </source>
</evidence>
<protein>
    <submittedName>
        <fullName evidence="2">Uncharacterized protein</fullName>
    </submittedName>
</protein>
<keyword evidence="1" id="KW-0472">Membrane</keyword>
<feature type="transmembrane region" description="Helical" evidence="1">
    <location>
        <begin position="176"/>
        <end position="200"/>
    </location>
</feature>
<comment type="caution">
    <text evidence="2">The sequence shown here is derived from an EMBL/GenBank/DDBJ whole genome shotgun (WGS) entry which is preliminary data.</text>
</comment>
<reference evidence="2 3" key="1">
    <citation type="submission" date="2019-03" db="EMBL/GenBank/DDBJ databases">
        <title>Single cell metagenomics reveals metabolic interactions within the superorganism composed of flagellate Streblomastix strix and complex community of Bacteroidetes bacteria on its surface.</title>
        <authorList>
            <person name="Treitli S.C."/>
            <person name="Kolisko M."/>
            <person name="Husnik F."/>
            <person name="Keeling P."/>
            <person name="Hampl V."/>
        </authorList>
    </citation>
    <scope>NUCLEOTIDE SEQUENCE [LARGE SCALE GENOMIC DNA]</scope>
    <source>
        <strain evidence="2">ST1C</strain>
    </source>
</reference>
<evidence type="ECO:0000313" key="3">
    <source>
        <dbReference type="Proteomes" id="UP000324800"/>
    </source>
</evidence>
<keyword evidence="1" id="KW-1133">Transmembrane helix</keyword>
<name>A0A5J4X5E1_9EUKA</name>
<dbReference type="Proteomes" id="UP000324800">
    <property type="component" value="Unassembled WGS sequence"/>
</dbReference>
<feature type="transmembrane region" description="Helical" evidence="1">
    <location>
        <begin position="117"/>
        <end position="134"/>
    </location>
</feature>
<evidence type="ECO:0000256" key="1">
    <source>
        <dbReference type="SAM" id="Phobius"/>
    </source>
</evidence>
<gene>
    <name evidence="2" type="ORF">EZS28_002622</name>
</gene>